<feature type="region of interest" description="Disordered" evidence="3">
    <location>
        <begin position="1"/>
        <end position="26"/>
    </location>
</feature>
<dbReference type="InterPro" id="IPR050557">
    <property type="entry name" value="RTX_toxin/Mannuronan_C5-epim"/>
</dbReference>
<dbReference type="Gene3D" id="2.150.10.10">
    <property type="entry name" value="Serralysin-like metalloprotease, C-terminal"/>
    <property type="match status" value="1"/>
</dbReference>
<evidence type="ECO:0000256" key="3">
    <source>
        <dbReference type="SAM" id="MobiDB-lite"/>
    </source>
</evidence>
<dbReference type="Pfam" id="PF00353">
    <property type="entry name" value="HemolysinCabind"/>
    <property type="match status" value="1"/>
</dbReference>
<name>A0A6N6MH03_9HYPH</name>
<comment type="caution">
    <text evidence="4">The sequence shown here is derived from an EMBL/GenBank/DDBJ whole genome shotgun (WGS) entry which is preliminary data.</text>
</comment>
<dbReference type="Proteomes" id="UP000441523">
    <property type="component" value="Unassembled WGS sequence"/>
</dbReference>
<dbReference type="GO" id="GO:0005576">
    <property type="term" value="C:extracellular region"/>
    <property type="evidence" value="ECO:0007669"/>
    <property type="project" value="UniProtKB-SubCell"/>
</dbReference>
<dbReference type="InterPro" id="IPR011049">
    <property type="entry name" value="Serralysin-like_metalloprot_C"/>
</dbReference>
<proteinExistence type="predicted"/>
<keyword evidence="2" id="KW-0964">Secreted</keyword>
<dbReference type="InterPro" id="IPR018511">
    <property type="entry name" value="Hemolysin-typ_Ca-bd_CS"/>
</dbReference>
<evidence type="ECO:0008006" key="6">
    <source>
        <dbReference type="Google" id="ProtNLM"/>
    </source>
</evidence>
<evidence type="ECO:0000256" key="1">
    <source>
        <dbReference type="ARBA" id="ARBA00004613"/>
    </source>
</evidence>
<organism evidence="4 5">
    <name type="scientific">Methylobacterium planeticum</name>
    <dbReference type="NCBI Taxonomy" id="2615211"/>
    <lineage>
        <taxon>Bacteria</taxon>
        <taxon>Pseudomonadati</taxon>
        <taxon>Pseudomonadota</taxon>
        <taxon>Alphaproteobacteria</taxon>
        <taxon>Hyphomicrobiales</taxon>
        <taxon>Methylobacteriaceae</taxon>
        <taxon>Methylobacterium</taxon>
    </lineage>
</organism>
<evidence type="ECO:0000313" key="4">
    <source>
        <dbReference type="EMBL" id="KAB1070244.1"/>
    </source>
</evidence>
<comment type="subcellular location">
    <subcellularLocation>
        <location evidence="1">Secreted</location>
    </subcellularLocation>
</comment>
<accession>A0A6N6MH03</accession>
<evidence type="ECO:0000313" key="5">
    <source>
        <dbReference type="Proteomes" id="UP000441523"/>
    </source>
</evidence>
<reference evidence="4 5" key="1">
    <citation type="submission" date="2019-09" db="EMBL/GenBank/DDBJ databases">
        <title>YIM 132548 draft genome.</title>
        <authorList>
            <person name="Jiang L."/>
        </authorList>
    </citation>
    <scope>NUCLEOTIDE SEQUENCE [LARGE SCALE GENOMIC DNA]</scope>
    <source>
        <strain evidence="4 5">YIM 132548</strain>
    </source>
</reference>
<dbReference type="InterPro" id="IPR001343">
    <property type="entry name" value="Hemolysn_Ca-bd"/>
</dbReference>
<dbReference type="PANTHER" id="PTHR38340:SF1">
    <property type="entry name" value="S-LAYER PROTEIN"/>
    <property type="match status" value="1"/>
</dbReference>
<dbReference type="GO" id="GO:0005509">
    <property type="term" value="F:calcium ion binding"/>
    <property type="evidence" value="ECO:0007669"/>
    <property type="project" value="InterPro"/>
</dbReference>
<dbReference type="SUPFAM" id="SSF51120">
    <property type="entry name" value="beta-Roll"/>
    <property type="match status" value="1"/>
</dbReference>
<sequence>MHGGKGDDTIHGGKGDDTLYGGKGDDTIHGGAGNDVIYGDGAPANHGQEAFAAHHEAPVHVEAHVPDMGLFH</sequence>
<protein>
    <recommendedName>
        <fullName evidence="6">Calcium-binding protein</fullName>
    </recommendedName>
</protein>
<dbReference type="PANTHER" id="PTHR38340">
    <property type="entry name" value="S-LAYER PROTEIN"/>
    <property type="match status" value="1"/>
</dbReference>
<dbReference type="EMBL" id="VZZJ01000030">
    <property type="protein sequence ID" value="KAB1070244.1"/>
    <property type="molecule type" value="Genomic_DNA"/>
</dbReference>
<gene>
    <name evidence="4" type="ORF">F6X51_23455</name>
</gene>
<dbReference type="PRINTS" id="PR00313">
    <property type="entry name" value="CABNDNGRPT"/>
</dbReference>
<dbReference type="PROSITE" id="PS00330">
    <property type="entry name" value="HEMOLYSIN_CALCIUM"/>
    <property type="match status" value="2"/>
</dbReference>
<evidence type="ECO:0000256" key="2">
    <source>
        <dbReference type="ARBA" id="ARBA00022525"/>
    </source>
</evidence>
<keyword evidence="5" id="KW-1185">Reference proteome</keyword>
<dbReference type="AlphaFoldDB" id="A0A6N6MH03"/>